<reference evidence="15 16" key="1">
    <citation type="submission" date="2022-05" db="EMBL/GenBank/DDBJ databases">
        <title>A multi-omics perspective on studying reproductive biology in Daphnia sinensis.</title>
        <authorList>
            <person name="Jia J."/>
        </authorList>
    </citation>
    <scope>NUCLEOTIDE SEQUENCE [LARGE SCALE GENOMIC DNA]</scope>
    <source>
        <strain evidence="15 16">WSL</strain>
    </source>
</reference>
<feature type="binding site" evidence="12">
    <location>
        <begin position="259"/>
        <end position="262"/>
    </location>
    <ligand>
        <name>substrate</name>
    </ligand>
</feature>
<keyword evidence="16" id="KW-1185">Reference proteome</keyword>
<dbReference type="PANTHER" id="PTHR10188:SF6">
    <property type="entry name" value="N(4)-(BETA-N-ACETYLGLUCOSAMINYL)-L-ASPARAGINASE"/>
    <property type="match status" value="1"/>
</dbReference>
<evidence type="ECO:0000256" key="3">
    <source>
        <dbReference type="ARBA" id="ARBA00022801"/>
    </source>
</evidence>
<evidence type="ECO:0000256" key="14">
    <source>
        <dbReference type="SAM" id="SignalP"/>
    </source>
</evidence>
<comment type="function">
    <text evidence="6">Cleaves the GlcNAc-Asn bond which joins oligosaccharides to the peptide of asparagine-linked glycoproteins.</text>
</comment>
<comment type="catalytic activity">
    <reaction evidence="5">
        <text>N(4)-(beta-N-acetyl-D-glucosaminyl)-L-asparagine + H2O = N-acetyl-beta-D-glucosaminylamine + L-aspartate + H(+)</text>
        <dbReference type="Rhea" id="RHEA:11544"/>
        <dbReference type="ChEBI" id="CHEBI:15377"/>
        <dbReference type="ChEBI" id="CHEBI:15378"/>
        <dbReference type="ChEBI" id="CHEBI:15947"/>
        <dbReference type="ChEBI" id="CHEBI:29991"/>
        <dbReference type="ChEBI" id="CHEBI:58080"/>
        <dbReference type="EC" id="3.5.1.26"/>
    </reaction>
</comment>
<feature type="active site" description="Nucleophile" evidence="11">
    <location>
        <position position="231"/>
    </location>
</feature>
<sequence length="371" mass="40088">MLIGAIIGLAAFVLHVHSSPGVQFVIKAMNDETGKENLPLQEQQWSSTKSMLPAVINTWAFTNATKRAWEVLFENGKSALDAVEQGCSVCENEQCDGTVGFGGSPDENGETTLDAMIMDGPTHRCGAVASMKNIKSAISVARKVMEHTDHTLLVGEGATQFAVQMGFPYENLTTNESSEIWQEWKSRNCQPNFWMNVLPIPERNCGPYTPNEVQKETEVSTEDEPRKSHDTIGMVAIDVDGKMASGTSTNGARHKIPGRVGDAPIIGSGSYVDQEIGGAAATGDGDVLMRFLPSFAAVEHMRSGMTPSTAAAYSLKRIASYYPRFEGAVVAMKKNGEFGAACHGFKNFTYAVSNPDLGKPRVFFVDCVLSE</sequence>
<dbReference type="PANTHER" id="PTHR10188">
    <property type="entry name" value="L-ASPARAGINASE"/>
    <property type="match status" value="1"/>
</dbReference>
<feature type="chain" id="PRO_5042257835" description="N(4)-(beta-N-acetylglucosaminyl)-L-asparaginase" evidence="14">
    <location>
        <begin position="19"/>
        <end position="371"/>
    </location>
</feature>
<dbReference type="Proteomes" id="UP000820818">
    <property type="component" value="Linkage Group LG4"/>
</dbReference>
<keyword evidence="3" id="KW-0378">Hydrolase</keyword>
<evidence type="ECO:0000256" key="6">
    <source>
        <dbReference type="ARBA" id="ARBA00053295"/>
    </source>
</evidence>
<dbReference type="SUPFAM" id="SSF56235">
    <property type="entry name" value="N-terminal nucleophile aminohydrolases (Ntn hydrolases)"/>
    <property type="match status" value="1"/>
</dbReference>
<keyword evidence="14" id="KW-0732">Signal</keyword>
<feature type="site" description="Cleavage; by autolysis" evidence="13">
    <location>
        <begin position="230"/>
        <end position="231"/>
    </location>
</feature>
<feature type="binding site" evidence="12">
    <location>
        <begin position="282"/>
        <end position="285"/>
    </location>
    <ligand>
        <name>substrate</name>
    </ligand>
</feature>
<proteinExistence type="inferred from homology"/>
<accession>A0AAD5LD70</accession>
<evidence type="ECO:0000256" key="2">
    <source>
        <dbReference type="ARBA" id="ARBA00022670"/>
    </source>
</evidence>
<dbReference type="EMBL" id="WJBH02000004">
    <property type="protein sequence ID" value="KAI9559760.1"/>
    <property type="molecule type" value="Genomic_DNA"/>
</dbReference>
<evidence type="ECO:0000256" key="11">
    <source>
        <dbReference type="PIRSR" id="PIRSR600246-1"/>
    </source>
</evidence>
<evidence type="ECO:0000256" key="1">
    <source>
        <dbReference type="ARBA" id="ARBA00010872"/>
    </source>
</evidence>
<evidence type="ECO:0000256" key="8">
    <source>
        <dbReference type="ARBA" id="ARBA00078726"/>
    </source>
</evidence>
<keyword evidence="4" id="KW-0068">Autocatalytic cleavage</keyword>
<dbReference type="Gene3D" id="3.60.20.30">
    <property type="entry name" value="(Glycosyl)asparaginase"/>
    <property type="match status" value="1"/>
</dbReference>
<dbReference type="GO" id="GO:0006508">
    <property type="term" value="P:proteolysis"/>
    <property type="evidence" value="ECO:0007669"/>
    <property type="project" value="UniProtKB-KW"/>
</dbReference>
<evidence type="ECO:0000256" key="7">
    <source>
        <dbReference type="ARBA" id="ARBA00066729"/>
    </source>
</evidence>
<dbReference type="InterPro" id="IPR029055">
    <property type="entry name" value="Ntn_hydrolases_N"/>
</dbReference>
<evidence type="ECO:0000256" key="12">
    <source>
        <dbReference type="PIRSR" id="PIRSR600246-2"/>
    </source>
</evidence>
<dbReference type="FunFam" id="3.60.20.30:FF:000003">
    <property type="entry name" value="N(4)-(Beta-N-acetylglucosaminyl)-L-asparaginase isoform X1"/>
    <property type="match status" value="1"/>
</dbReference>
<evidence type="ECO:0000256" key="5">
    <source>
        <dbReference type="ARBA" id="ARBA00050421"/>
    </source>
</evidence>
<evidence type="ECO:0000313" key="15">
    <source>
        <dbReference type="EMBL" id="KAI9559760.1"/>
    </source>
</evidence>
<keyword evidence="2" id="KW-0645">Protease</keyword>
<dbReference type="GO" id="GO:0003948">
    <property type="term" value="F:N4-(beta-N-acetylglucosaminyl)-L-asparaginase activity"/>
    <property type="evidence" value="ECO:0007669"/>
    <property type="project" value="UniProtKB-EC"/>
</dbReference>
<dbReference type="AlphaFoldDB" id="A0AAD5LD70"/>
<gene>
    <name evidence="15" type="ORF">GHT06_013766</name>
</gene>
<protein>
    <recommendedName>
        <fullName evidence="7">N(4)-(beta-N-acetylglucosaminyl)-L-asparaginase</fullName>
        <ecNumber evidence="7">3.5.1.26</ecNumber>
    </recommendedName>
    <alternativeName>
        <fullName evidence="9">Aspartylglucosaminidase</fullName>
    </alternativeName>
    <alternativeName>
        <fullName evidence="8">Glycosylasparaginase</fullName>
    </alternativeName>
    <alternativeName>
        <fullName evidence="10">N4-(N-acetyl-beta-glucosaminyl)-L-asparagine amidase</fullName>
    </alternativeName>
</protein>
<comment type="caution">
    <text evidence="15">The sequence shown here is derived from an EMBL/GenBank/DDBJ whole genome shotgun (WGS) entry which is preliminary data.</text>
</comment>
<evidence type="ECO:0000256" key="10">
    <source>
        <dbReference type="ARBA" id="ARBA00080645"/>
    </source>
</evidence>
<dbReference type="Pfam" id="PF01112">
    <property type="entry name" value="Asparaginase_2"/>
    <property type="match status" value="1"/>
</dbReference>
<dbReference type="EC" id="3.5.1.26" evidence="7"/>
<evidence type="ECO:0000256" key="13">
    <source>
        <dbReference type="PIRSR" id="PIRSR600246-3"/>
    </source>
</evidence>
<organism evidence="15 16">
    <name type="scientific">Daphnia sinensis</name>
    <dbReference type="NCBI Taxonomy" id="1820382"/>
    <lineage>
        <taxon>Eukaryota</taxon>
        <taxon>Metazoa</taxon>
        <taxon>Ecdysozoa</taxon>
        <taxon>Arthropoda</taxon>
        <taxon>Crustacea</taxon>
        <taxon>Branchiopoda</taxon>
        <taxon>Diplostraca</taxon>
        <taxon>Cladocera</taxon>
        <taxon>Anomopoda</taxon>
        <taxon>Daphniidae</taxon>
        <taxon>Daphnia</taxon>
        <taxon>Daphnia similis group</taxon>
    </lineage>
</organism>
<dbReference type="CDD" id="cd04513">
    <property type="entry name" value="Glycosylasparaginase"/>
    <property type="match status" value="1"/>
</dbReference>
<name>A0AAD5LD70_9CRUS</name>
<dbReference type="GO" id="GO:0008233">
    <property type="term" value="F:peptidase activity"/>
    <property type="evidence" value="ECO:0007669"/>
    <property type="project" value="UniProtKB-KW"/>
</dbReference>
<evidence type="ECO:0000256" key="4">
    <source>
        <dbReference type="ARBA" id="ARBA00022813"/>
    </source>
</evidence>
<evidence type="ECO:0000256" key="9">
    <source>
        <dbReference type="ARBA" id="ARBA00079301"/>
    </source>
</evidence>
<feature type="signal peptide" evidence="14">
    <location>
        <begin position="1"/>
        <end position="18"/>
    </location>
</feature>
<comment type="similarity">
    <text evidence="1">Belongs to the Ntn-hydrolase family.</text>
</comment>
<evidence type="ECO:0000313" key="16">
    <source>
        <dbReference type="Proteomes" id="UP000820818"/>
    </source>
</evidence>
<dbReference type="InterPro" id="IPR000246">
    <property type="entry name" value="Peptidase_T2"/>
</dbReference>
<dbReference type="GO" id="GO:0005764">
    <property type="term" value="C:lysosome"/>
    <property type="evidence" value="ECO:0007669"/>
    <property type="project" value="TreeGrafter"/>
</dbReference>